<evidence type="ECO:0000256" key="9">
    <source>
        <dbReference type="ARBA" id="ARBA00024352"/>
    </source>
</evidence>
<dbReference type="Proteomes" id="UP000054097">
    <property type="component" value="Unassembled WGS sequence"/>
</dbReference>
<evidence type="ECO:0000256" key="8">
    <source>
        <dbReference type="ARBA" id="ARBA00022917"/>
    </source>
</evidence>
<comment type="function">
    <text evidence="11">ATP-dependent RNA helicase which is a subunit of the eIF4F complex involved in cap recognition and is required for mRNA binding to ribosome. In the current model of translation initiation, eIF4A unwinds RNA secondary structures in the 5'-UTR of mRNAs which is necessary to allow efficient binding of the small ribosomal subunit, and subsequent scanning for the initiator codon.</text>
</comment>
<dbReference type="InterPro" id="IPR014014">
    <property type="entry name" value="RNA_helicase_DEAD_Q_motif"/>
</dbReference>
<dbReference type="SMART" id="SM00487">
    <property type="entry name" value="DEXDc"/>
    <property type="match status" value="1"/>
</dbReference>
<evidence type="ECO:0000256" key="11">
    <source>
        <dbReference type="ARBA" id="ARBA00024769"/>
    </source>
</evidence>
<evidence type="ECO:0000256" key="14">
    <source>
        <dbReference type="PROSITE-ProRule" id="PRU00552"/>
    </source>
</evidence>
<dbReference type="STRING" id="933852.A0A0C3ASC8"/>
<dbReference type="PROSITE" id="PS51195">
    <property type="entry name" value="Q_MOTIF"/>
    <property type="match status" value="1"/>
</dbReference>
<dbReference type="GO" id="GO:0005524">
    <property type="term" value="F:ATP binding"/>
    <property type="evidence" value="ECO:0007669"/>
    <property type="project" value="UniProtKB-KW"/>
</dbReference>
<protein>
    <recommendedName>
        <fullName evidence="10">ATP-dependent RNA helicase eIF4A</fullName>
        <ecNumber evidence="1">3.6.4.13</ecNumber>
    </recommendedName>
    <alternativeName>
        <fullName evidence="12">Eukaryotic initiation factor 4A</fullName>
    </alternativeName>
</protein>
<comment type="similarity">
    <text evidence="9">Belongs to the DEAD box helicase family. eIF4A subfamily.</text>
</comment>
<dbReference type="FunFam" id="3.40.50.300:FF:000089">
    <property type="entry name" value="Eukaryotic initiation factor 4A-II"/>
    <property type="match status" value="1"/>
</dbReference>
<dbReference type="EMBL" id="KN824345">
    <property type="protein sequence ID" value="KIM22949.1"/>
    <property type="molecule type" value="Genomic_DNA"/>
</dbReference>
<keyword evidence="3" id="KW-0547">Nucleotide-binding</keyword>
<dbReference type="InterPro" id="IPR001650">
    <property type="entry name" value="Helicase_C-like"/>
</dbReference>
<sequence length="396" mass="45158">MATEELQDVPESEIESNWDQVVDNFDNMELKSELLRGIYAYGFERPSAIQQRAIIPVLKGHDVIAQAQSGTGKTATFSISILQRIDISLKQTQALILAPTRELAQQIQKVVVALGDYMNVECMACVGGTAVREDMAKLQEGVHIIVGTPGRVFDMINRRALKTDNVKIFCLDEADEMLSRGFKDQIYEVFQHLPQDTQVVLLSATMPADVLEVTKKFMREPIRILVKRDELTLEGIKQFYIAVEKEEWKLDTLSDLYETVTITQAVIFCNSRRKVDWLTEKLTAREFTVSAMHGDMEQKQRELIMKEFRSGSSRVLITTDLLARGIDVQQVSLVINYDLPNNRENYIHRIGRGGRFGRKGVAINFATNEDVRMLRDIEQFYNTQIEEMPMNVADLI</sequence>
<evidence type="ECO:0000256" key="4">
    <source>
        <dbReference type="ARBA" id="ARBA00022801"/>
    </source>
</evidence>
<dbReference type="InterPro" id="IPR044728">
    <property type="entry name" value="EIF4A_DEADc"/>
</dbReference>
<dbReference type="GO" id="GO:0003724">
    <property type="term" value="F:RNA helicase activity"/>
    <property type="evidence" value="ECO:0007669"/>
    <property type="project" value="UniProtKB-EC"/>
</dbReference>
<evidence type="ECO:0000256" key="10">
    <source>
        <dbReference type="ARBA" id="ARBA00024412"/>
    </source>
</evidence>
<dbReference type="GO" id="GO:0003743">
    <property type="term" value="F:translation initiation factor activity"/>
    <property type="evidence" value="ECO:0007669"/>
    <property type="project" value="UniProtKB-KW"/>
</dbReference>
<feature type="domain" description="Helicase ATP-binding" evidence="15">
    <location>
        <begin position="54"/>
        <end position="224"/>
    </location>
</feature>
<dbReference type="Gene3D" id="3.40.50.300">
    <property type="entry name" value="P-loop containing nucleotide triphosphate hydrolases"/>
    <property type="match status" value="2"/>
</dbReference>
<name>A0A0C3ASC8_SERVB</name>
<feature type="short sequence motif" description="Q motif" evidence="14">
    <location>
        <begin position="23"/>
        <end position="51"/>
    </location>
</feature>
<keyword evidence="4" id="KW-0378">Hydrolase</keyword>
<dbReference type="OrthoDB" id="10265785at2759"/>
<evidence type="ECO:0000259" key="16">
    <source>
        <dbReference type="PROSITE" id="PS51194"/>
    </source>
</evidence>
<dbReference type="SMART" id="SM00490">
    <property type="entry name" value="HELICc"/>
    <property type="match status" value="1"/>
</dbReference>
<keyword evidence="19" id="KW-1185">Reference proteome</keyword>
<keyword evidence="8" id="KW-0648">Protein biosynthesis</keyword>
<evidence type="ECO:0000256" key="6">
    <source>
        <dbReference type="ARBA" id="ARBA00022840"/>
    </source>
</evidence>
<dbReference type="CDD" id="cd18787">
    <property type="entry name" value="SF2_C_DEAD"/>
    <property type="match status" value="1"/>
</dbReference>
<dbReference type="HOGENOM" id="CLU_003041_1_0_1"/>
<reference evidence="19" key="2">
    <citation type="submission" date="2015-01" db="EMBL/GenBank/DDBJ databases">
        <title>Evolutionary Origins and Diversification of the Mycorrhizal Mutualists.</title>
        <authorList>
            <consortium name="DOE Joint Genome Institute"/>
            <consortium name="Mycorrhizal Genomics Consortium"/>
            <person name="Kohler A."/>
            <person name="Kuo A."/>
            <person name="Nagy L.G."/>
            <person name="Floudas D."/>
            <person name="Copeland A."/>
            <person name="Barry K.W."/>
            <person name="Cichocki N."/>
            <person name="Veneault-Fourrey C."/>
            <person name="LaButti K."/>
            <person name="Lindquist E.A."/>
            <person name="Lipzen A."/>
            <person name="Lundell T."/>
            <person name="Morin E."/>
            <person name="Murat C."/>
            <person name="Riley R."/>
            <person name="Ohm R."/>
            <person name="Sun H."/>
            <person name="Tunlid A."/>
            <person name="Henrissat B."/>
            <person name="Grigoriev I.V."/>
            <person name="Hibbett D.S."/>
            <person name="Martin F."/>
        </authorList>
    </citation>
    <scope>NUCLEOTIDE SEQUENCE [LARGE SCALE GENOMIC DNA]</scope>
    <source>
        <strain evidence="19">MAFF 305830</strain>
    </source>
</reference>
<keyword evidence="5" id="KW-0347">Helicase</keyword>
<dbReference type="InterPro" id="IPR027417">
    <property type="entry name" value="P-loop_NTPase"/>
</dbReference>
<keyword evidence="7" id="KW-0694">RNA-binding</keyword>
<dbReference type="InterPro" id="IPR011545">
    <property type="entry name" value="DEAD/DEAH_box_helicase_dom"/>
</dbReference>
<dbReference type="FunFam" id="3.40.50.300:FF:000031">
    <property type="entry name" value="Eukaryotic initiation factor 4A-III"/>
    <property type="match status" value="1"/>
</dbReference>
<organism evidence="18 19">
    <name type="scientific">Serendipita vermifera MAFF 305830</name>
    <dbReference type="NCBI Taxonomy" id="933852"/>
    <lineage>
        <taxon>Eukaryota</taxon>
        <taxon>Fungi</taxon>
        <taxon>Dikarya</taxon>
        <taxon>Basidiomycota</taxon>
        <taxon>Agaricomycotina</taxon>
        <taxon>Agaricomycetes</taxon>
        <taxon>Sebacinales</taxon>
        <taxon>Serendipitaceae</taxon>
        <taxon>Serendipita</taxon>
    </lineage>
</organism>
<comment type="catalytic activity">
    <reaction evidence="13">
        <text>ATP + H2O = ADP + phosphate + H(+)</text>
        <dbReference type="Rhea" id="RHEA:13065"/>
        <dbReference type="ChEBI" id="CHEBI:15377"/>
        <dbReference type="ChEBI" id="CHEBI:15378"/>
        <dbReference type="ChEBI" id="CHEBI:30616"/>
        <dbReference type="ChEBI" id="CHEBI:43474"/>
        <dbReference type="ChEBI" id="CHEBI:456216"/>
        <dbReference type="EC" id="3.6.4.13"/>
    </reaction>
</comment>
<dbReference type="Pfam" id="PF00271">
    <property type="entry name" value="Helicase_C"/>
    <property type="match status" value="1"/>
</dbReference>
<dbReference type="SUPFAM" id="SSF52540">
    <property type="entry name" value="P-loop containing nucleoside triphosphate hydrolases"/>
    <property type="match status" value="1"/>
</dbReference>
<dbReference type="PANTHER" id="PTHR47958">
    <property type="entry name" value="ATP-DEPENDENT RNA HELICASE DBP3"/>
    <property type="match status" value="1"/>
</dbReference>
<evidence type="ECO:0000256" key="2">
    <source>
        <dbReference type="ARBA" id="ARBA00022540"/>
    </source>
</evidence>
<evidence type="ECO:0000259" key="15">
    <source>
        <dbReference type="PROSITE" id="PS51192"/>
    </source>
</evidence>
<dbReference type="PROSITE" id="PS51192">
    <property type="entry name" value="HELICASE_ATP_BIND_1"/>
    <property type="match status" value="1"/>
</dbReference>
<evidence type="ECO:0000256" key="1">
    <source>
        <dbReference type="ARBA" id="ARBA00012552"/>
    </source>
</evidence>
<evidence type="ECO:0000256" key="3">
    <source>
        <dbReference type="ARBA" id="ARBA00022741"/>
    </source>
</evidence>
<feature type="domain" description="DEAD-box RNA helicase Q" evidence="17">
    <location>
        <begin position="23"/>
        <end position="51"/>
    </location>
</feature>
<proteinExistence type="inferred from homology"/>
<evidence type="ECO:0000259" key="17">
    <source>
        <dbReference type="PROSITE" id="PS51195"/>
    </source>
</evidence>
<keyword evidence="6" id="KW-0067">ATP-binding</keyword>
<reference evidence="18 19" key="1">
    <citation type="submission" date="2014-04" db="EMBL/GenBank/DDBJ databases">
        <authorList>
            <consortium name="DOE Joint Genome Institute"/>
            <person name="Kuo A."/>
            <person name="Zuccaro A."/>
            <person name="Kohler A."/>
            <person name="Nagy L.G."/>
            <person name="Floudas D."/>
            <person name="Copeland A."/>
            <person name="Barry K.W."/>
            <person name="Cichocki N."/>
            <person name="Veneault-Fourrey C."/>
            <person name="LaButti K."/>
            <person name="Lindquist E.A."/>
            <person name="Lipzen A."/>
            <person name="Lundell T."/>
            <person name="Morin E."/>
            <person name="Murat C."/>
            <person name="Sun H."/>
            <person name="Tunlid A."/>
            <person name="Henrissat B."/>
            <person name="Grigoriev I.V."/>
            <person name="Hibbett D.S."/>
            <person name="Martin F."/>
            <person name="Nordberg H.P."/>
            <person name="Cantor M.N."/>
            <person name="Hua S.X."/>
        </authorList>
    </citation>
    <scope>NUCLEOTIDE SEQUENCE [LARGE SCALE GENOMIC DNA]</scope>
    <source>
        <strain evidence="18 19">MAFF 305830</strain>
    </source>
</reference>
<dbReference type="InterPro" id="IPR014001">
    <property type="entry name" value="Helicase_ATP-bd"/>
</dbReference>
<accession>A0A0C3ASC8</accession>
<evidence type="ECO:0000313" key="18">
    <source>
        <dbReference type="EMBL" id="KIM22949.1"/>
    </source>
</evidence>
<dbReference type="Pfam" id="PF00270">
    <property type="entry name" value="DEAD"/>
    <property type="match status" value="1"/>
</dbReference>
<dbReference type="GO" id="GO:0016787">
    <property type="term" value="F:hydrolase activity"/>
    <property type="evidence" value="ECO:0007669"/>
    <property type="project" value="UniProtKB-KW"/>
</dbReference>
<dbReference type="GO" id="GO:0003723">
    <property type="term" value="F:RNA binding"/>
    <property type="evidence" value="ECO:0007669"/>
    <property type="project" value="UniProtKB-KW"/>
</dbReference>
<gene>
    <name evidence="18" type="ORF">M408DRAFT_332625</name>
</gene>
<keyword evidence="2" id="KW-0396">Initiation factor</keyword>
<evidence type="ECO:0000256" key="12">
    <source>
        <dbReference type="ARBA" id="ARBA00032223"/>
    </source>
</evidence>
<dbReference type="EC" id="3.6.4.13" evidence="1"/>
<feature type="domain" description="Helicase C-terminal" evidence="16">
    <location>
        <begin position="235"/>
        <end position="396"/>
    </location>
</feature>
<evidence type="ECO:0000256" key="5">
    <source>
        <dbReference type="ARBA" id="ARBA00022806"/>
    </source>
</evidence>
<evidence type="ECO:0000256" key="13">
    <source>
        <dbReference type="ARBA" id="ARBA00047984"/>
    </source>
</evidence>
<dbReference type="CDD" id="cd18046">
    <property type="entry name" value="DEADc_EIF4AII_EIF4AI_DDX2"/>
    <property type="match status" value="1"/>
</dbReference>
<dbReference type="PROSITE" id="PS51194">
    <property type="entry name" value="HELICASE_CTER"/>
    <property type="match status" value="1"/>
</dbReference>
<dbReference type="AlphaFoldDB" id="A0A0C3ASC8"/>
<evidence type="ECO:0000313" key="19">
    <source>
        <dbReference type="Proteomes" id="UP000054097"/>
    </source>
</evidence>
<evidence type="ECO:0000256" key="7">
    <source>
        <dbReference type="ARBA" id="ARBA00022884"/>
    </source>
</evidence>